<evidence type="ECO:0000313" key="1">
    <source>
        <dbReference type="EMBL" id="GGC23906.1"/>
    </source>
</evidence>
<proteinExistence type="predicted"/>
<gene>
    <name evidence="1" type="ORF">GCM10011572_51770</name>
    <name evidence="2" type="ORF">GM672_19470</name>
</gene>
<evidence type="ECO:0000313" key="4">
    <source>
        <dbReference type="Proteomes" id="UP000622638"/>
    </source>
</evidence>
<name>A0A6I3T0T8_9BURK</name>
<accession>A0A6I3T0T8</accession>
<reference evidence="1" key="1">
    <citation type="journal article" date="2014" name="Int. J. Syst. Evol. Microbiol.">
        <title>Complete genome of a new Firmicutes species belonging to the dominant human colonic microbiota ('Ruminococcus bicirculans') reveals two chromosomes and a selective capacity to utilize plant glucans.</title>
        <authorList>
            <consortium name="NISC Comparative Sequencing Program"/>
            <person name="Wegmann U."/>
            <person name="Louis P."/>
            <person name="Goesmann A."/>
            <person name="Henrissat B."/>
            <person name="Duncan S.H."/>
            <person name="Flint H.J."/>
        </authorList>
    </citation>
    <scope>NUCLEOTIDE SEQUENCE</scope>
    <source>
        <strain evidence="1">CGMCC 1.15931</strain>
    </source>
</reference>
<evidence type="ECO:0000313" key="3">
    <source>
        <dbReference type="Proteomes" id="UP000430634"/>
    </source>
</evidence>
<dbReference type="Proteomes" id="UP000622638">
    <property type="component" value="Unassembled WGS sequence"/>
</dbReference>
<reference evidence="1" key="4">
    <citation type="submission" date="2024-05" db="EMBL/GenBank/DDBJ databases">
        <authorList>
            <person name="Sun Q."/>
            <person name="Zhou Y."/>
        </authorList>
    </citation>
    <scope>NUCLEOTIDE SEQUENCE</scope>
    <source>
        <strain evidence="1">CGMCC 1.15931</strain>
    </source>
</reference>
<dbReference type="AlphaFoldDB" id="A0A6I3T0T8"/>
<comment type="caution">
    <text evidence="2">The sequence shown here is derived from an EMBL/GenBank/DDBJ whole genome shotgun (WGS) entry which is preliminary data.</text>
</comment>
<reference evidence="4" key="2">
    <citation type="journal article" date="2019" name="Int. J. Syst. Evol. Microbiol.">
        <title>The Global Catalogue of Microorganisms (GCM) 10K type strain sequencing project: providing services to taxonomists for standard genome sequencing and annotation.</title>
        <authorList>
            <consortium name="The Broad Institute Genomics Platform"/>
            <consortium name="The Broad Institute Genome Sequencing Center for Infectious Disease"/>
            <person name="Wu L."/>
            <person name="Ma J."/>
        </authorList>
    </citation>
    <scope>NUCLEOTIDE SEQUENCE [LARGE SCALE GENOMIC DNA]</scope>
    <source>
        <strain evidence="4">CGMCC 1.15931</strain>
    </source>
</reference>
<protein>
    <submittedName>
        <fullName evidence="2">Uncharacterized protein</fullName>
    </submittedName>
</protein>
<dbReference type="EMBL" id="WNKZ01000065">
    <property type="protein sequence ID" value="MTV54914.1"/>
    <property type="molecule type" value="Genomic_DNA"/>
</dbReference>
<reference evidence="2 3" key="3">
    <citation type="submission" date="2019-11" db="EMBL/GenBank/DDBJ databases">
        <title>Type strains purchased from KCTC, JCM and DSMZ.</title>
        <authorList>
            <person name="Lu H."/>
        </authorList>
    </citation>
    <scope>NUCLEOTIDE SEQUENCE [LARGE SCALE GENOMIC DNA]</scope>
    <source>
        <strain evidence="2 3">KCTC 52429</strain>
    </source>
</reference>
<dbReference type="OrthoDB" id="2077978at2"/>
<dbReference type="RefSeq" id="WP_155472198.1">
    <property type="nucleotide sequence ID" value="NZ_BMKG01000038.1"/>
</dbReference>
<sequence>MAKAQQRIEQAEQGNFLRFLKNAEIRDASPLVVANDAAALAALDANEPSGWTIGDIGICPVGMGKCNVGGPSLTGETVKSAFAPVPGGPKNCVRCRFFITGPAFLGGLVAKFNSTGVLLLEASDRLRKIEAEINGIEDRAEPDELRLLGHAYSRRDTILEEVDTVAYNWHACFALVQRCKAALKVVNGGGLSLVLVGNAADLNAALEECSNFELYNAVCQVAAVYPNDSPVVSTLRRGRLLDVMLSRNGRRPVFATLSEDETLAVGNEFVNLLMARIGRAETVDLIEGRRMLESTGIEEDVDRLLSGQVGSPIKLATIRPLPPLDAVTPNVETEN</sequence>
<organism evidence="2 3">
    <name type="scientific">Pseudoduganella buxea</name>
    <dbReference type="NCBI Taxonomy" id="1949069"/>
    <lineage>
        <taxon>Bacteria</taxon>
        <taxon>Pseudomonadati</taxon>
        <taxon>Pseudomonadota</taxon>
        <taxon>Betaproteobacteria</taxon>
        <taxon>Burkholderiales</taxon>
        <taxon>Oxalobacteraceae</taxon>
        <taxon>Telluria group</taxon>
        <taxon>Pseudoduganella</taxon>
    </lineage>
</organism>
<dbReference type="Proteomes" id="UP000430634">
    <property type="component" value="Unassembled WGS sequence"/>
</dbReference>
<keyword evidence="4" id="KW-1185">Reference proteome</keyword>
<dbReference type="EMBL" id="BMKG01000038">
    <property type="protein sequence ID" value="GGC23906.1"/>
    <property type="molecule type" value="Genomic_DNA"/>
</dbReference>
<evidence type="ECO:0000313" key="2">
    <source>
        <dbReference type="EMBL" id="MTV54914.1"/>
    </source>
</evidence>